<evidence type="ECO:0000256" key="1">
    <source>
        <dbReference type="ARBA" id="ARBA00001938"/>
    </source>
</evidence>
<dbReference type="InterPro" id="IPR023213">
    <property type="entry name" value="CAT-like_dom_sf"/>
</dbReference>
<sequence>MQELVMPKVSLGDDDEPMVLLSWLVTAGESFDEGDPVVEVETSKANMEVEAPFGGVMTDVAREVGSSVVPGDVLAFIAGPGEAPSPDELASLRARIGTAPAGATPAVGSAPAADSPGPAADGESAEPTELGDPVEPVPSVEPVAVRDDTATSAPAAALISDDFDGPGAFSGLPPAVRRGLVRRRADDEGGVPAQESGERLPLSRHRRALASLMTKSASIPQFSVHRDLAMGAALRTVEELRARGLPTTLTDVLLRATAEALDVHPELNCHFNEGDIVRFKHPAIALAADSPAGVVAPVIRISATTSWASVARERRRVVEGARNGRLMPADLTGGTFSISNVGPLGGDLVVPMVTPPQVAILGLGRVRPGAGNMVATGVLSADHRVLDGADAARFLRTLDEVLARSSATTEEPRHAAAEEEGA</sequence>
<organism evidence="9 10">
    <name type="scientific">Nocardioides cavernae</name>
    <dbReference type="NCBI Taxonomy" id="1921566"/>
    <lineage>
        <taxon>Bacteria</taxon>
        <taxon>Bacillati</taxon>
        <taxon>Actinomycetota</taxon>
        <taxon>Actinomycetes</taxon>
        <taxon>Propionibacteriales</taxon>
        <taxon>Nocardioidaceae</taxon>
        <taxon>Nocardioides</taxon>
    </lineage>
</organism>
<dbReference type="InterPro" id="IPR001078">
    <property type="entry name" value="2-oxoacid_DH_actylTfrase"/>
</dbReference>
<dbReference type="Pfam" id="PF00198">
    <property type="entry name" value="2-oxoacid_dh"/>
    <property type="match status" value="1"/>
</dbReference>
<dbReference type="InterPro" id="IPR050743">
    <property type="entry name" value="2-oxoacid_DH_E2_comp"/>
</dbReference>
<evidence type="ECO:0000256" key="5">
    <source>
        <dbReference type="ARBA" id="ARBA00023315"/>
    </source>
</evidence>
<dbReference type="PROSITE" id="PS50968">
    <property type="entry name" value="BIOTINYL_LIPOYL"/>
    <property type="match status" value="1"/>
</dbReference>
<gene>
    <name evidence="9" type="ORF">IEZ26_06525</name>
</gene>
<protein>
    <recommendedName>
        <fullName evidence="6">Dihydrolipoamide acetyltransferase component of pyruvate dehydrogenase complex</fullName>
        <ecNumber evidence="6">2.3.1.-</ecNumber>
    </recommendedName>
</protein>
<dbReference type="SUPFAM" id="SSF52777">
    <property type="entry name" value="CoA-dependent acyltransferases"/>
    <property type="match status" value="1"/>
</dbReference>
<evidence type="ECO:0000256" key="2">
    <source>
        <dbReference type="ARBA" id="ARBA00007317"/>
    </source>
</evidence>
<evidence type="ECO:0000256" key="7">
    <source>
        <dbReference type="SAM" id="MobiDB-lite"/>
    </source>
</evidence>
<dbReference type="SUPFAM" id="SSF51230">
    <property type="entry name" value="Single hybrid motif"/>
    <property type="match status" value="1"/>
</dbReference>
<dbReference type="PANTHER" id="PTHR43178:SF5">
    <property type="entry name" value="LIPOAMIDE ACYLTRANSFERASE COMPONENT OF BRANCHED-CHAIN ALPHA-KETO ACID DEHYDROGENASE COMPLEX, MITOCHONDRIAL"/>
    <property type="match status" value="1"/>
</dbReference>
<feature type="domain" description="Lipoyl-binding" evidence="8">
    <location>
        <begin position="1"/>
        <end position="78"/>
    </location>
</feature>
<keyword evidence="3 6" id="KW-0808">Transferase</keyword>
<dbReference type="EMBL" id="JACXYZ010000001">
    <property type="protein sequence ID" value="MBD3924270.1"/>
    <property type="molecule type" value="Genomic_DNA"/>
</dbReference>
<dbReference type="EC" id="2.3.1.-" evidence="6"/>
<dbReference type="Gene3D" id="3.30.559.10">
    <property type="entry name" value="Chloramphenicol acetyltransferase-like domain"/>
    <property type="match status" value="1"/>
</dbReference>
<keyword evidence="10" id="KW-1185">Reference proteome</keyword>
<dbReference type="Pfam" id="PF00364">
    <property type="entry name" value="Biotin_lipoyl"/>
    <property type="match status" value="1"/>
</dbReference>
<evidence type="ECO:0000256" key="3">
    <source>
        <dbReference type="ARBA" id="ARBA00022679"/>
    </source>
</evidence>
<evidence type="ECO:0000259" key="8">
    <source>
        <dbReference type="PROSITE" id="PS50968"/>
    </source>
</evidence>
<dbReference type="PROSITE" id="PS00189">
    <property type="entry name" value="LIPOYL"/>
    <property type="match status" value="1"/>
</dbReference>
<comment type="caution">
    <text evidence="9">The sequence shown here is derived from an EMBL/GenBank/DDBJ whole genome shotgun (WGS) entry which is preliminary data.</text>
</comment>
<comment type="cofactor">
    <cofactor evidence="1 6">
        <name>(R)-lipoate</name>
        <dbReference type="ChEBI" id="CHEBI:83088"/>
    </cofactor>
</comment>
<feature type="region of interest" description="Disordered" evidence="7">
    <location>
        <begin position="102"/>
        <end position="139"/>
    </location>
</feature>
<dbReference type="RefSeq" id="WP_191194057.1">
    <property type="nucleotide sequence ID" value="NZ_JACXYZ010000001.1"/>
</dbReference>
<evidence type="ECO:0000256" key="6">
    <source>
        <dbReference type="RuleBase" id="RU003423"/>
    </source>
</evidence>
<dbReference type="InterPro" id="IPR003016">
    <property type="entry name" value="2-oxoA_DH_lipoyl-BS"/>
</dbReference>
<dbReference type="PANTHER" id="PTHR43178">
    <property type="entry name" value="DIHYDROLIPOAMIDE ACETYLTRANSFERASE COMPONENT OF PYRUVATE DEHYDROGENASE COMPLEX"/>
    <property type="match status" value="1"/>
</dbReference>
<evidence type="ECO:0000313" key="10">
    <source>
        <dbReference type="Proteomes" id="UP000618818"/>
    </source>
</evidence>
<dbReference type="Gene3D" id="2.40.50.100">
    <property type="match status" value="1"/>
</dbReference>
<dbReference type="CDD" id="cd06849">
    <property type="entry name" value="lipoyl_domain"/>
    <property type="match status" value="1"/>
</dbReference>
<proteinExistence type="inferred from homology"/>
<reference evidence="9 10" key="1">
    <citation type="submission" date="2020-09" db="EMBL/GenBank/DDBJ databases">
        <title>novel species in genus Nocardioides.</title>
        <authorList>
            <person name="Zhang G."/>
        </authorList>
    </citation>
    <scope>NUCLEOTIDE SEQUENCE [LARGE SCALE GENOMIC DNA]</scope>
    <source>
        <strain evidence="9 10">KCTC 39551</strain>
    </source>
</reference>
<accession>A0ABR8NAR3</accession>
<evidence type="ECO:0000256" key="4">
    <source>
        <dbReference type="ARBA" id="ARBA00022823"/>
    </source>
</evidence>
<comment type="similarity">
    <text evidence="2 6">Belongs to the 2-oxoacid dehydrogenase family.</text>
</comment>
<feature type="compositionally biased region" description="Low complexity" evidence="7">
    <location>
        <begin position="102"/>
        <end position="122"/>
    </location>
</feature>
<dbReference type="InterPro" id="IPR011053">
    <property type="entry name" value="Single_hybrid_motif"/>
</dbReference>
<dbReference type="InterPro" id="IPR000089">
    <property type="entry name" value="Biotin_lipoyl"/>
</dbReference>
<dbReference type="Proteomes" id="UP000618818">
    <property type="component" value="Unassembled WGS sequence"/>
</dbReference>
<evidence type="ECO:0000313" key="9">
    <source>
        <dbReference type="EMBL" id="MBD3924270.1"/>
    </source>
</evidence>
<keyword evidence="4 6" id="KW-0450">Lipoyl</keyword>
<keyword evidence="5 6" id="KW-0012">Acyltransferase</keyword>
<name>A0ABR8NAR3_9ACTN</name>